<keyword evidence="2 6" id="KW-0812">Transmembrane</keyword>
<feature type="transmembrane region" description="Helical" evidence="6">
    <location>
        <begin position="601"/>
        <end position="624"/>
    </location>
</feature>
<dbReference type="InterPro" id="IPR005821">
    <property type="entry name" value="Ion_trans_dom"/>
</dbReference>
<name>A0AAE0GEW5_9CHLO</name>
<keyword evidence="9" id="KW-1185">Reference proteome</keyword>
<evidence type="ECO:0000256" key="4">
    <source>
        <dbReference type="ARBA" id="ARBA00023136"/>
    </source>
</evidence>
<dbReference type="InterPro" id="IPR043203">
    <property type="entry name" value="VGCC_Ca_Na"/>
</dbReference>
<dbReference type="GO" id="GO:0005248">
    <property type="term" value="F:voltage-gated sodium channel activity"/>
    <property type="evidence" value="ECO:0007669"/>
    <property type="project" value="TreeGrafter"/>
</dbReference>
<dbReference type="Pfam" id="PF00520">
    <property type="entry name" value="Ion_trans"/>
    <property type="match status" value="2"/>
</dbReference>
<feature type="transmembrane region" description="Helical" evidence="6">
    <location>
        <begin position="198"/>
        <end position="219"/>
    </location>
</feature>
<feature type="transmembrane region" description="Helical" evidence="6">
    <location>
        <begin position="741"/>
        <end position="767"/>
    </location>
</feature>
<feature type="compositionally biased region" description="Polar residues" evidence="5">
    <location>
        <begin position="121"/>
        <end position="132"/>
    </location>
</feature>
<evidence type="ECO:0000256" key="1">
    <source>
        <dbReference type="ARBA" id="ARBA00004141"/>
    </source>
</evidence>
<dbReference type="EMBL" id="LGRX02006306">
    <property type="protein sequence ID" value="KAK3276955.1"/>
    <property type="molecule type" value="Genomic_DNA"/>
</dbReference>
<keyword evidence="4 6" id="KW-0472">Membrane</keyword>
<dbReference type="GO" id="GO:0001518">
    <property type="term" value="C:voltage-gated sodium channel complex"/>
    <property type="evidence" value="ECO:0007669"/>
    <property type="project" value="TreeGrafter"/>
</dbReference>
<feature type="region of interest" description="Disordered" evidence="5">
    <location>
        <begin position="946"/>
        <end position="967"/>
    </location>
</feature>
<feature type="transmembrane region" description="Helical" evidence="6">
    <location>
        <begin position="328"/>
        <end position="361"/>
    </location>
</feature>
<feature type="transmembrane region" description="Helical" evidence="6">
    <location>
        <begin position="568"/>
        <end position="589"/>
    </location>
</feature>
<dbReference type="PANTHER" id="PTHR10037:SF62">
    <property type="entry name" value="SODIUM CHANNEL PROTEIN 60E"/>
    <property type="match status" value="1"/>
</dbReference>
<evidence type="ECO:0000256" key="2">
    <source>
        <dbReference type="ARBA" id="ARBA00022692"/>
    </source>
</evidence>
<feature type="region of interest" description="Disordered" evidence="5">
    <location>
        <begin position="121"/>
        <end position="170"/>
    </location>
</feature>
<feature type="domain" description="Ion transport" evidence="7">
    <location>
        <begin position="619"/>
        <end position="764"/>
    </location>
</feature>
<dbReference type="Proteomes" id="UP001190700">
    <property type="component" value="Unassembled WGS sequence"/>
</dbReference>
<feature type="transmembrane region" description="Helical" evidence="6">
    <location>
        <begin position="451"/>
        <end position="478"/>
    </location>
</feature>
<feature type="domain" description="Ion transport" evidence="7">
    <location>
        <begin position="197"/>
        <end position="483"/>
    </location>
</feature>
<feature type="transmembrane region" description="Helical" evidence="6">
    <location>
        <begin position="636"/>
        <end position="669"/>
    </location>
</feature>
<organism evidence="8 9">
    <name type="scientific">Cymbomonas tetramitiformis</name>
    <dbReference type="NCBI Taxonomy" id="36881"/>
    <lineage>
        <taxon>Eukaryota</taxon>
        <taxon>Viridiplantae</taxon>
        <taxon>Chlorophyta</taxon>
        <taxon>Pyramimonadophyceae</taxon>
        <taxon>Pyramimonadales</taxon>
        <taxon>Pyramimonadaceae</taxon>
        <taxon>Cymbomonas</taxon>
    </lineage>
</organism>
<evidence type="ECO:0000256" key="6">
    <source>
        <dbReference type="SAM" id="Phobius"/>
    </source>
</evidence>
<gene>
    <name evidence="8" type="ORF">CYMTET_15008</name>
</gene>
<protein>
    <recommendedName>
        <fullName evidence="7">Ion transport domain-containing protein</fullName>
    </recommendedName>
</protein>
<comment type="caution">
    <text evidence="8">The sequence shown here is derived from an EMBL/GenBank/DDBJ whole genome shotgun (WGS) entry which is preliminary data.</text>
</comment>
<evidence type="ECO:0000313" key="8">
    <source>
        <dbReference type="EMBL" id="KAK3276955.1"/>
    </source>
</evidence>
<evidence type="ECO:0000256" key="3">
    <source>
        <dbReference type="ARBA" id="ARBA00022989"/>
    </source>
</evidence>
<dbReference type="SUPFAM" id="SSF81324">
    <property type="entry name" value="Voltage-gated potassium channels"/>
    <property type="match status" value="2"/>
</dbReference>
<feature type="transmembrane region" description="Helical" evidence="6">
    <location>
        <begin position="288"/>
        <end position="307"/>
    </location>
</feature>
<evidence type="ECO:0000259" key="7">
    <source>
        <dbReference type="Pfam" id="PF00520"/>
    </source>
</evidence>
<proteinExistence type="predicted"/>
<evidence type="ECO:0000256" key="5">
    <source>
        <dbReference type="SAM" id="MobiDB-lite"/>
    </source>
</evidence>
<keyword evidence="3 6" id="KW-1133">Transmembrane helix</keyword>
<dbReference type="AlphaFoldDB" id="A0AAE0GEW5"/>
<feature type="compositionally biased region" description="Basic and acidic residues" evidence="5">
    <location>
        <begin position="156"/>
        <end position="168"/>
    </location>
</feature>
<comment type="subcellular location">
    <subcellularLocation>
        <location evidence="1">Membrane</location>
        <topology evidence="1">Multi-pass membrane protein</topology>
    </subcellularLocation>
</comment>
<dbReference type="PANTHER" id="PTHR10037">
    <property type="entry name" value="VOLTAGE-GATED CATION CHANNEL CALCIUM AND SODIUM"/>
    <property type="match status" value="1"/>
</dbReference>
<dbReference type="InterPro" id="IPR027359">
    <property type="entry name" value="Volt_channel_dom_sf"/>
</dbReference>
<reference evidence="8 9" key="1">
    <citation type="journal article" date="2015" name="Genome Biol. Evol.">
        <title>Comparative Genomics of a Bacterivorous Green Alga Reveals Evolutionary Causalities and Consequences of Phago-Mixotrophic Mode of Nutrition.</title>
        <authorList>
            <person name="Burns J.A."/>
            <person name="Paasch A."/>
            <person name="Narechania A."/>
            <person name="Kim E."/>
        </authorList>
    </citation>
    <scope>NUCLEOTIDE SEQUENCE [LARGE SCALE GENOMIC DNA]</scope>
    <source>
        <strain evidence="8 9">PLY_AMNH</strain>
    </source>
</reference>
<dbReference type="Gene3D" id="1.10.287.70">
    <property type="match status" value="2"/>
</dbReference>
<sequence length="1102" mass="121383">MYQETSQDEVGLKQVHLKVNGEPDPFPMLHSPMQTVFQKPEDEYSSYIAKMEEQLLSYSYSKYAKVRKSTGNHAVDAEQQTDQSFLLDLALGTTRHIAGSEAEEDALTLRTSRTGFSTRLASRLSTPASTLPESPRTDSLPGSAQGSRPPSAPDTGKPKEGEKTEGKEAVSGTPKAAFLVLDDIYWPRRVRKFCDSRVFLFIITAAIFAASALTGYMTYEVNLLTELADYLLTLVFSIEVGLKIFSSGPMYPNEEEWALLELKGAQAGVDRYLVEQDPSMYFQDPWNVFDFVVTVACWCPFGPVVVLRVMRLFRMTKLVKNVKKLQLLILSMVKSLGSLVYITMFSTLLGYIFAIVGMFFFRENDPTHYRNLSVAMQTILRISTLEDWTDLMYIEMFGCNVMGYIAECTEPSLLDGATVERDENWPCPETCFENCCGAEGNVPTGYYWGSVWYHFAVVILMALVMVSLFTGVLVNSIMESMEEQKAKMAAEKDNRLADKSFEHALTEEQISKINNVIGGLGDMYIDEDTFTAPPWTVNLGLSEPANARLTWYCLQCKKLDVFVNNNSTFANVVMAAIIGSAVLVGLNTVDEYVGHPVIEGFEMIVTVIFMVEVIIKLLATVRVVRVFQRVPQLQIIVSGLLMGMGSMLYTIILFCLLLYMFAILGIYLFKENDPWHFTGIMNTIVTLFRCATGDDWTDLMYTQQYGCDKYPLGSLEPGSGYYDLTGDKCDQPKAWGFISGVYFVSLITLANFTLMSLFVGAVCNGMLEANSFIKSKKQMDTECALVVSVCKLSPKIVDTLREIFFIIDDDRSAALLIPEFCCVLKLCFGRTIVEGDLKVLVTDIFKEPYDTPFGIVNFLITICILEHVVDESILMDIMTATQVMKAVTKFKKSTGDDDRERRASITVVGLDDSASNVGSAQNEKGKLRSLLKKMVTWRETVEKLEAERKEEEQMEAETARQSKRTSKGGFLDQGLGLLGASVDITSPKAPKIGLDKIKDMDVVTSMKAADHAKEGAKLLDASVGKAGGALGDIADSVTGTTSGTMGSMGNVGHALGDKVNAIGGKMNSATAHMTSATDQISGAIGGGMSSLGGFLGGAKNAK</sequence>
<dbReference type="Gene3D" id="1.20.120.350">
    <property type="entry name" value="Voltage-gated potassium channels. Chain C"/>
    <property type="match status" value="1"/>
</dbReference>
<accession>A0AAE0GEW5</accession>
<evidence type="ECO:0000313" key="9">
    <source>
        <dbReference type="Proteomes" id="UP001190700"/>
    </source>
</evidence>